<dbReference type="EMBL" id="KJ829260">
    <property type="protein sequence ID" value="AII28321.1"/>
    <property type="molecule type" value="Genomic_DNA"/>
</dbReference>
<name>A0A076G878_BPMCO</name>
<organism evidence="2 3">
    <name type="scientific">Mycobacterium phage YungJamal</name>
    <dbReference type="NCBI Taxonomy" id="1505226"/>
    <lineage>
        <taxon>Viruses</taxon>
        <taxon>Duplodnaviria</taxon>
        <taxon>Heunggongvirae</taxon>
        <taxon>Uroviricota</taxon>
        <taxon>Caudoviricetes</taxon>
        <taxon>Corndogvirus</taxon>
        <taxon>Mycobacterium phage Corndog</taxon>
    </lineage>
</organism>
<protein>
    <submittedName>
        <fullName evidence="2">Uncharacterized protein</fullName>
    </submittedName>
</protein>
<accession>A0A076G878</accession>
<dbReference type="Proteomes" id="UP000028668">
    <property type="component" value="Segment"/>
</dbReference>
<evidence type="ECO:0000313" key="3">
    <source>
        <dbReference type="Proteomes" id="UP000028668"/>
    </source>
</evidence>
<feature type="coiled-coil region" evidence="1">
    <location>
        <begin position="152"/>
        <end position="179"/>
    </location>
</feature>
<evidence type="ECO:0000313" key="2">
    <source>
        <dbReference type="EMBL" id="AII28321.1"/>
    </source>
</evidence>
<reference evidence="2" key="1">
    <citation type="submission" date="2014-05" db="EMBL/GenBank/DDBJ databases">
        <authorList>
            <person name="Pacey E."/>
            <person name="Bowman C.A."/>
            <person name="Russell D.A."/>
            <person name="Pope W.H."/>
            <person name="Jacobs-Sera D."/>
            <person name="Hendrix R.W."/>
            <person name="Hatfull G.F."/>
        </authorList>
    </citation>
    <scope>NUCLEOTIDE SEQUENCE [LARGE SCALE GENOMIC DNA]</scope>
</reference>
<gene>
    <name evidence="2" type="primary">82</name>
    <name evidence="2" type="ORF">PBI_YUNGJAMAL_82</name>
</gene>
<sequence length="236" mass="26352">MGKKPKDDPVKVRIRLPLEMDVASTLIKIIGKTWPRTIIGTPEPDPLQDRELVLLIDQRDRHKSAKAAKKYRELRENASPWTGWLTKLSPDGVGIAPEEWLTKTWAYIARQMFEQNPAAANYTESTVFDAETGQRYVFWCARSEGQTPHELRMAAEKRAEELETENAELKLQIAIAQKTIERMRTGAGALDTEGPAAEADEGAAEPMSYSLAEVRNGTGWPKDVRFIAQSGSEADG</sequence>
<keyword evidence="1" id="KW-0175">Coiled coil</keyword>
<proteinExistence type="predicted"/>
<evidence type="ECO:0000256" key="1">
    <source>
        <dbReference type="SAM" id="Coils"/>
    </source>
</evidence>